<dbReference type="GO" id="GO:0016987">
    <property type="term" value="F:sigma factor activity"/>
    <property type="evidence" value="ECO:0007669"/>
    <property type="project" value="UniProtKB-KW"/>
</dbReference>
<dbReference type="Gene3D" id="1.10.10.10">
    <property type="entry name" value="Winged helix-like DNA-binding domain superfamily/Winged helix DNA-binding domain"/>
    <property type="match status" value="1"/>
</dbReference>
<dbReference type="InterPro" id="IPR007627">
    <property type="entry name" value="RNA_pol_sigma70_r2"/>
</dbReference>
<feature type="domain" description="RNA polymerase sigma-70 region 4" evidence="6">
    <location>
        <begin position="109"/>
        <end position="156"/>
    </location>
</feature>
<dbReference type="GO" id="GO:0006352">
    <property type="term" value="P:DNA-templated transcription initiation"/>
    <property type="evidence" value="ECO:0007669"/>
    <property type="project" value="InterPro"/>
</dbReference>
<evidence type="ECO:0000259" key="6">
    <source>
        <dbReference type="Pfam" id="PF04545"/>
    </source>
</evidence>
<sequence>MDNFDNLVEQYTPMIHRILQSLSIYRNREEFYQTALIGLWEAQRGFNPEKGNFTNYAYSYIKGKLLLELTKRFRYEAENVYPKEEYWEMVKGGCSEIPLEEEQLLSYCDGLSEKETIWVVATFTEDLSVKEIAAREKVSVSAVKQWKMSALRKLRAGLES</sequence>
<evidence type="ECO:0000313" key="8">
    <source>
        <dbReference type="Proteomes" id="UP000319671"/>
    </source>
</evidence>
<keyword evidence="1" id="KW-0805">Transcription regulation</keyword>
<dbReference type="GO" id="GO:0000428">
    <property type="term" value="C:DNA-directed RNA polymerase complex"/>
    <property type="evidence" value="ECO:0007669"/>
    <property type="project" value="UniProtKB-KW"/>
</dbReference>
<organism evidence="7 8">
    <name type="scientific">Neobacillus bataviensis</name>
    <dbReference type="NCBI Taxonomy" id="220685"/>
    <lineage>
        <taxon>Bacteria</taxon>
        <taxon>Bacillati</taxon>
        <taxon>Bacillota</taxon>
        <taxon>Bacilli</taxon>
        <taxon>Bacillales</taxon>
        <taxon>Bacillaceae</taxon>
        <taxon>Neobacillus</taxon>
    </lineage>
</organism>
<name>A0A561DCH2_9BACI</name>
<dbReference type="Proteomes" id="UP000319671">
    <property type="component" value="Unassembled WGS sequence"/>
</dbReference>
<keyword evidence="8" id="KW-1185">Reference proteome</keyword>
<dbReference type="Gene3D" id="1.10.1740.10">
    <property type="match status" value="1"/>
</dbReference>
<evidence type="ECO:0000256" key="4">
    <source>
        <dbReference type="ARBA" id="ARBA00023163"/>
    </source>
</evidence>
<keyword evidence="7" id="KW-0240">DNA-directed RNA polymerase</keyword>
<dbReference type="NCBIfam" id="TIGR02937">
    <property type="entry name" value="sigma70-ECF"/>
    <property type="match status" value="1"/>
</dbReference>
<evidence type="ECO:0000256" key="2">
    <source>
        <dbReference type="ARBA" id="ARBA00023082"/>
    </source>
</evidence>
<dbReference type="SUPFAM" id="SSF88946">
    <property type="entry name" value="Sigma2 domain of RNA polymerase sigma factors"/>
    <property type="match status" value="1"/>
</dbReference>
<dbReference type="InterPro" id="IPR007630">
    <property type="entry name" value="RNA_pol_sigma70_r4"/>
</dbReference>
<evidence type="ECO:0000256" key="1">
    <source>
        <dbReference type="ARBA" id="ARBA00023015"/>
    </source>
</evidence>
<evidence type="ECO:0000313" key="7">
    <source>
        <dbReference type="EMBL" id="TWE01018.1"/>
    </source>
</evidence>
<dbReference type="PANTHER" id="PTHR30385">
    <property type="entry name" value="SIGMA FACTOR F FLAGELLAR"/>
    <property type="match status" value="1"/>
</dbReference>
<dbReference type="InterPro" id="IPR014284">
    <property type="entry name" value="RNA_pol_sigma-70_dom"/>
</dbReference>
<dbReference type="InterPro" id="IPR013324">
    <property type="entry name" value="RNA_pol_sigma_r3/r4-like"/>
</dbReference>
<dbReference type="Pfam" id="PF04542">
    <property type="entry name" value="Sigma70_r2"/>
    <property type="match status" value="1"/>
</dbReference>
<keyword evidence="2" id="KW-0731">Sigma factor</keyword>
<protein>
    <submittedName>
        <fullName evidence="7">DNA-directed RNA polymerase</fullName>
    </submittedName>
</protein>
<dbReference type="InterPro" id="IPR013325">
    <property type="entry name" value="RNA_pol_sigma_r2"/>
</dbReference>
<dbReference type="GO" id="GO:0003677">
    <property type="term" value="F:DNA binding"/>
    <property type="evidence" value="ECO:0007669"/>
    <property type="project" value="UniProtKB-KW"/>
</dbReference>
<dbReference type="EMBL" id="VIVN01000006">
    <property type="protein sequence ID" value="TWE01018.1"/>
    <property type="molecule type" value="Genomic_DNA"/>
</dbReference>
<accession>A0A561DCH2</accession>
<dbReference type="RefSeq" id="WP_144565546.1">
    <property type="nucleotide sequence ID" value="NZ_VIVN01000006.1"/>
</dbReference>
<dbReference type="Pfam" id="PF04545">
    <property type="entry name" value="Sigma70_r4"/>
    <property type="match status" value="1"/>
</dbReference>
<proteinExistence type="predicted"/>
<feature type="domain" description="RNA polymerase sigma-70 region 2" evidence="5">
    <location>
        <begin position="7"/>
        <end position="72"/>
    </location>
</feature>
<keyword evidence="4" id="KW-0804">Transcription</keyword>
<evidence type="ECO:0000256" key="3">
    <source>
        <dbReference type="ARBA" id="ARBA00023125"/>
    </source>
</evidence>
<keyword evidence="3" id="KW-0238">DNA-binding</keyword>
<gene>
    <name evidence="7" type="ORF">FB550_10670</name>
</gene>
<reference evidence="7 8" key="1">
    <citation type="submission" date="2019-06" db="EMBL/GenBank/DDBJ databases">
        <title>Sorghum-associated microbial communities from plants grown in Nebraska, USA.</title>
        <authorList>
            <person name="Schachtman D."/>
        </authorList>
    </citation>
    <scope>NUCLEOTIDE SEQUENCE [LARGE SCALE GENOMIC DNA]</scope>
    <source>
        <strain evidence="7 8">2482</strain>
    </source>
</reference>
<dbReference type="AlphaFoldDB" id="A0A561DCH2"/>
<comment type="caution">
    <text evidence="7">The sequence shown here is derived from an EMBL/GenBank/DDBJ whole genome shotgun (WGS) entry which is preliminary data.</text>
</comment>
<evidence type="ECO:0000259" key="5">
    <source>
        <dbReference type="Pfam" id="PF04542"/>
    </source>
</evidence>
<dbReference type="InterPro" id="IPR036388">
    <property type="entry name" value="WH-like_DNA-bd_sf"/>
</dbReference>
<dbReference type="SUPFAM" id="SSF88659">
    <property type="entry name" value="Sigma3 and sigma4 domains of RNA polymerase sigma factors"/>
    <property type="match status" value="1"/>
</dbReference>